<feature type="transmembrane region" description="Helical" evidence="6">
    <location>
        <begin position="132"/>
        <end position="158"/>
    </location>
</feature>
<feature type="transmembrane region" description="Helical" evidence="6">
    <location>
        <begin position="211"/>
        <end position="229"/>
    </location>
</feature>
<comment type="similarity">
    <text evidence="5">Belongs to the SAT4 family.</text>
</comment>
<reference evidence="8 9" key="1">
    <citation type="submission" date="2024-09" db="EMBL/GenBank/DDBJ databases">
        <title>Rethinking Asexuality: The Enigmatic Case of Functional Sexual Genes in Lepraria (Stereocaulaceae).</title>
        <authorList>
            <person name="Doellman M."/>
            <person name="Sun Y."/>
            <person name="Barcenas-Pena A."/>
            <person name="Lumbsch H.T."/>
            <person name="Grewe F."/>
        </authorList>
    </citation>
    <scope>NUCLEOTIDE SEQUENCE [LARGE SCALE GENOMIC DNA]</scope>
    <source>
        <strain evidence="8 9">Grewe 0041</strain>
    </source>
</reference>
<evidence type="ECO:0000256" key="4">
    <source>
        <dbReference type="ARBA" id="ARBA00023136"/>
    </source>
</evidence>
<keyword evidence="3 6" id="KW-1133">Transmembrane helix</keyword>
<evidence type="ECO:0000313" key="8">
    <source>
        <dbReference type="EMBL" id="KAL2049327.1"/>
    </source>
</evidence>
<dbReference type="PANTHER" id="PTHR33048:SF156">
    <property type="entry name" value="INTEGRAL MEMBRANE PROTEIN"/>
    <property type="match status" value="1"/>
</dbReference>
<dbReference type="PANTHER" id="PTHR33048">
    <property type="entry name" value="PTH11-LIKE INTEGRAL MEMBRANE PROTEIN (AFU_ORTHOLOGUE AFUA_5G11245)"/>
    <property type="match status" value="1"/>
</dbReference>
<comment type="subcellular location">
    <subcellularLocation>
        <location evidence="1">Membrane</location>
        <topology evidence="1">Multi-pass membrane protein</topology>
    </subcellularLocation>
</comment>
<sequence length="283" mass="31675">MSKNIIGGTINTTKDVKLIMANAVILFLSPTAVVLRSLSRRIAGVGQFDLLLPATIPIDVLYELIVHEGFGRHVEVAGPDALEKWYFILYLFENSYGPAIAMVKFSILLYYKRIFTENTARMLATIWFQRALFFMGAVMVSWLIIFQGLFIFACTPINWFWDHEPVTGHCPADVQKIFYIQVIPNTATDLMLLALPIPLIWRLQLPKAQKLALIGVFLLGSFVVITRVVRLSIIVKLTQEDVTWNYGQAAIWTSVKPNAAVISACLPMPRPIINALDGPNGPV</sequence>
<feature type="transmembrane region" description="Helical" evidence="6">
    <location>
        <begin position="178"/>
        <end position="199"/>
    </location>
</feature>
<dbReference type="Proteomes" id="UP001590951">
    <property type="component" value="Unassembled WGS sequence"/>
</dbReference>
<proteinExistence type="inferred from homology"/>
<dbReference type="EMBL" id="JBHFEH010000066">
    <property type="protein sequence ID" value="KAL2049327.1"/>
    <property type="molecule type" value="Genomic_DNA"/>
</dbReference>
<name>A0ABR4AUF3_9LECA</name>
<gene>
    <name evidence="8" type="ORF">ABVK25_010424</name>
</gene>
<feature type="domain" description="Rhodopsin" evidence="7">
    <location>
        <begin position="55"/>
        <end position="274"/>
    </location>
</feature>
<keyword evidence="2 6" id="KW-0812">Transmembrane</keyword>
<evidence type="ECO:0000256" key="3">
    <source>
        <dbReference type="ARBA" id="ARBA00022989"/>
    </source>
</evidence>
<evidence type="ECO:0000256" key="5">
    <source>
        <dbReference type="ARBA" id="ARBA00038359"/>
    </source>
</evidence>
<dbReference type="InterPro" id="IPR052337">
    <property type="entry name" value="SAT4-like"/>
</dbReference>
<accession>A0ABR4AUF3</accession>
<dbReference type="Pfam" id="PF20684">
    <property type="entry name" value="Fung_rhodopsin"/>
    <property type="match status" value="1"/>
</dbReference>
<dbReference type="InterPro" id="IPR049326">
    <property type="entry name" value="Rhodopsin_dom_fungi"/>
</dbReference>
<keyword evidence="9" id="KW-1185">Reference proteome</keyword>
<evidence type="ECO:0000256" key="1">
    <source>
        <dbReference type="ARBA" id="ARBA00004141"/>
    </source>
</evidence>
<evidence type="ECO:0000259" key="7">
    <source>
        <dbReference type="Pfam" id="PF20684"/>
    </source>
</evidence>
<comment type="caution">
    <text evidence="8">The sequence shown here is derived from an EMBL/GenBank/DDBJ whole genome shotgun (WGS) entry which is preliminary data.</text>
</comment>
<evidence type="ECO:0000313" key="9">
    <source>
        <dbReference type="Proteomes" id="UP001590951"/>
    </source>
</evidence>
<keyword evidence="4 6" id="KW-0472">Membrane</keyword>
<evidence type="ECO:0000256" key="6">
    <source>
        <dbReference type="SAM" id="Phobius"/>
    </source>
</evidence>
<evidence type="ECO:0000256" key="2">
    <source>
        <dbReference type="ARBA" id="ARBA00022692"/>
    </source>
</evidence>
<organism evidence="8 9">
    <name type="scientific">Lepraria finkii</name>
    <dbReference type="NCBI Taxonomy" id="1340010"/>
    <lineage>
        <taxon>Eukaryota</taxon>
        <taxon>Fungi</taxon>
        <taxon>Dikarya</taxon>
        <taxon>Ascomycota</taxon>
        <taxon>Pezizomycotina</taxon>
        <taxon>Lecanoromycetes</taxon>
        <taxon>OSLEUM clade</taxon>
        <taxon>Lecanoromycetidae</taxon>
        <taxon>Lecanorales</taxon>
        <taxon>Lecanorineae</taxon>
        <taxon>Stereocaulaceae</taxon>
        <taxon>Lepraria</taxon>
    </lineage>
</organism>
<feature type="transmembrane region" description="Helical" evidence="6">
    <location>
        <begin position="87"/>
        <end position="111"/>
    </location>
</feature>
<protein>
    <recommendedName>
        <fullName evidence="7">Rhodopsin domain-containing protein</fullName>
    </recommendedName>
</protein>
<feature type="transmembrane region" description="Helical" evidence="6">
    <location>
        <begin position="18"/>
        <end position="38"/>
    </location>
</feature>